<proteinExistence type="predicted"/>
<dbReference type="AlphaFoldDB" id="A0A0E9TMN2"/>
<reference evidence="1" key="2">
    <citation type="journal article" date="2015" name="Fish Shellfish Immunol.">
        <title>Early steps in the European eel (Anguilla anguilla)-Vibrio vulnificus interaction in the gills: Role of the RtxA13 toxin.</title>
        <authorList>
            <person name="Callol A."/>
            <person name="Pajuelo D."/>
            <person name="Ebbesson L."/>
            <person name="Teles M."/>
            <person name="MacKenzie S."/>
            <person name="Amaro C."/>
        </authorList>
    </citation>
    <scope>NUCLEOTIDE SEQUENCE</scope>
</reference>
<sequence length="22" mass="2519">MRCVTTPLLRALASRCENRTAR</sequence>
<organism evidence="1">
    <name type="scientific">Anguilla anguilla</name>
    <name type="common">European freshwater eel</name>
    <name type="synonym">Muraena anguilla</name>
    <dbReference type="NCBI Taxonomy" id="7936"/>
    <lineage>
        <taxon>Eukaryota</taxon>
        <taxon>Metazoa</taxon>
        <taxon>Chordata</taxon>
        <taxon>Craniata</taxon>
        <taxon>Vertebrata</taxon>
        <taxon>Euteleostomi</taxon>
        <taxon>Actinopterygii</taxon>
        <taxon>Neopterygii</taxon>
        <taxon>Teleostei</taxon>
        <taxon>Anguilliformes</taxon>
        <taxon>Anguillidae</taxon>
        <taxon>Anguilla</taxon>
    </lineage>
</organism>
<evidence type="ECO:0000313" key="1">
    <source>
        <dbReference type="EMBL" id="JAH54846.1"/>
    </source>
</evidence>
<accession>A0A0E9TMN2</accession>
<name>A0A0E9TMN2_ANGAN</name>
<reference evidence="1" key="1">
    <citation type="submission" date="2014-11" db="EMBL/GenBank/DDBJ databases">
        <authorList>
            <person name="Amaro Gonzalez C."/>
        </authorList>
    </citation>
    <scope>NUCLEOTIDE SEQUENCE</scope>
</reference>
<protein>
    <submittedName>
        <fullName evidence="1">Uncharacterized protein</fullName>
    </submittedName>
</protein>
<dbReference type="EMBL" id="GBXM01053731">
    <property type="protein sequence ID" value="JAH54846.1"/>
    <property type="molecule type" value="Transcribed_RNA"/>
</dbReference>